<dbReference type="Gene3D" id="3.40.1410.10">
    <property type="entry name" value="Chorismate lyase-like"/>
    <property type="match status" value="1"/>
</dbReference>
<dbReference type="Pfam" id="PF04345">
    <property type="entry name" value="Chor_lyase"/>
    <property type="match status" value="1"/>
</dbReference>
<dbReference type="STRING" id="45076.Lwor_2154"/>
<comment type="caution">
    <text evidence="1">The sequence shown here is derived from an EMBL/GenBank/DDBJ whole genome shotgun (WGS) entry which is preliminary data.</text>
</comment>
<name>A0A0W1A6F0_9GAMM</name>
<keyword evidence="2" id="KW-1185">Reference proteome</keyword>
<dbReference type="PATRIC" id="fig|45076.6.peg.2360"/>
<dbReference type="GO" id="GO:0006744">
    <property type="term" value="P:ubiquinone biosynthetic process"/>
    <property type="evidence" value="ECO:0007669"/>
    <property type="project" value="InterPro"/>
</dbReference>
<dbReference type="Proteomes" id="UP000054662">
    <property type="component" value="Unassembled WGS sequence"/>
</dbReference>
<dbReference type="SUPFAM" id="SSF64288">
    <property type="entry name" value="Chorismate lyase-like"/>
    <property type="match status" value="1"/>
</dbReference>
<accession>A0A0W1A6F0</accession>
<dbReference type="GO" id="GO:0005737">
    <property type="term" value="C:cytoplasm"/>
    <property type="evidence" value="ECO:0007669"/>
    <property type="project" value="InterPro"/>
</dbReference>
<evidence type="ECO:0000313" key="1">
    <source>
        <dbReference type="EMBL" id="KTD76929.1"/>
    </source>
</evidence>
<dbReference type="GO" id="GO:0008813">
    <property type="term" value="F:chorismate lyase activity"/>
    <property type="evidence" value="ECO:0007669"/>
    <property type="project" value="InterPro"/>
</dbReference>
<sequence>MPLTLKEWLEYEESLTAKLISSTGSAQLELLFQNWILADWWTKYVLQIHDSWVFVREIVMKNNGIEYWYARTIIPQHCYHANEAFFNRLNNESIRNLIFDEPRVQRINRYCYPVNSECIEYQWVKKYVHSVNGTLWVRLAEYSIEQSHSFYLLEILLPPLENIP</sequence>
<evidence type="ECO:0000313" key="2">
    <source>
        <dbReference type="Proteomes" id="UP000054662"/>
    </source>
</evidence>
<gene>
    <name evidence="1" type="primary">ubiC</name>
    <name evidence="1" type="ORF">Lwor_2154</name>
</gene>
<organism evidence="1 2">
    <name type="scientific">Legionella worsleiensis</name>
    <dbReference type="NCBI Taxonomy" id="45076"/>
    <lineage>
        <taxon>Bacteria</taxon>
        <taxon>Pseudomonadati</taxon>
        <taxon>Pseudomonadota</taxon>
        <taxon>Gammaproteobacteria</taxon>
        <taxon>Legionellales</taxon>
        <taxon>Legionellaceae</taxon>
        <taxon>Legionella</taxon>
    </lineage>
</organism>
<dbReference type="EMBL" id="LNZC01000027">
    <property type="protein sequence ID" value="KTD76929.1"/>
    <property type="molecule type" value="Genomic_DNA"/>
</dbReference>
<dbReference type="InterPro" id="IPR028978">
    <property type="entry name" value="Chorismate_lyase_/UTRA_dom_sf"/>
</dbReference>
<proteinExistence type="predicted"/>
<reference evidence="1 2" key="1">
    <citation type="submission" date="2015-11" db="EMBL/GenBank/DDBJ databases">
        <title>Genomic analysis of 38 Legionella species identifies large and diverse effector repertoires.</title>
        <authorList>
            <person name="Burstein D."/>
            <person name="Amaro F."/>
            <person name="Zusman T."/>
            <person name="Lifshitz Z."/>
            <person name="Cohen O."/>
            <person name="Gilbert J.A."/>
            <person name="Pupko T."/>
            <person name="Shuman H.A."/>
            <person name="Segal G."/>
        </authorList>
    </citation>
    <scope>NUCLEOTIDE SEQUENCE [LARGE SCALE GENOMIC DNA]</scope>
    <source>
        <strain evidence="1 2">ATCC 49508</strain>
    </source>
</reference>
<protein>
    <submittedName>
        <fullName evidence="1">4-hydroxybenzoate synthetase</fullName>
    </submittedName>
</protein>
<dbReference type="InterPro" id="IPR007440">
    <property type="entry name" value="Chorismate--pyruvate_lyase"/>
</dbReference>
<dbReference type="AlphaFoldDB" id="A0A0W1A6F0"/>